<evidence type="ECO:0000313" key="3">
    <source>
        <dbReference type="Proteomes" id="UP000789342"/>
    </source>
</evidence>
<comment type="caution">
    <text evidence="2">The sequence shown here is derived from an EMBL/GenBank/DDBJ whole genome shotgun (WGS) entry which is preliminary data.</text>
</comment>
<evidence type="ECO:0000259" key="1">
    <source>
        <dbReference type="Pfam" id="PF09820"/>
    </source>
</evidence>
<feature type="domain" description="AAA-ATPase-like" evidence="1">
    <location>
        <begin position="4"/>
        <end position="146"/>
    </location>
</feature>
<dbReference type="OrthoDB" id="3068380at2759"/>
<proteinExistence type="predicted"/>
<dbReference type="Proteomes" id="UP000789342">
    <property type="component" value="Unassembled WGS sequence"/>
</dbReference>
<protein>
    <submittedName>
        <fullName evidence="2">18518_t:CDS:1</fullName>
    </submittedName>
</protein>
<feature type="non-terminal residue" evidence="2">
    <location>
        <position position="147"/>
    </location>
</feature>
<name>A0A9N9GCJ2_9GLOM</name>
<evidence type="ECO:0000313" key="2">
    <source>
        <dbReference type="EMBL" id="CAG8600540.1"/>
    </source>
</evidence>
<organism evidence="2 3">
    <name type="scientific">Acaulospora morrowiae</name>
    <dbReference type="NCBI Taxonomy" id="94023"/>
    <lineage>
        <taxon>Eukaryota</taxon>
        <taxon>Fungi</taxon>
        <taxon>Fungi incertae sedis</taxon>
        <taxon>Mucoromycota</taxon>
        <taxon>Glomeromycotina</taxon>
        <taxon>Glomeromycetes</taxon>
        <taxon>Diversisporales</taxon>
        <taxon>Acaulosporaceae</taxon>
        <taxon>Acaulospora</taxon>
    </lineage>
</organism>
<keyword evidence="3" id="KW-1185">Reference proteome</keyword>
<dbReference type="AlphaFoldDB" id="A0A9N9GCJ2"/>
<accession>A0A9N9GCJ2</accession>
<reference evidence="2" key="1">
    <citation type="submission" date="2021-06" db="EMBL/GenBank/DDBJ databases">
        <authorList>
            <person name="Kallberg Y."/>
            <person name="Tangrot J."/>
            <person name="Rosling A."/>
        </authorList>
    </citation>
    <scope>NUCLEOTIDE SEQUENCE</scope>
    <source>
        <strain evidence="2">CL551</strain>
    </source>
</reference>
<dbReference type="Pfam" id="PF09820">
    <property type="entry name" value="AAA-ATPase_like"/>
    <property type="match status" value="1"/>
</dbReference>
<dbReference type="InterPro" id="IPR018631">
    <property type="entry name" value="AAA-ATPase-like_dom"/>
</dbReference>
<dbReference type="EMBL" id="CAJVPV010006126">
    <property type="protein sequence ID" value="CAG8600540.1"/>
    <property type="molecule type" value="Genomic_DNA"/>
</dbReference>
<gene>
    <name evidence="2" type="ORF">AMORRO_LOCUS7764</name>
</gene>
<sequence length="147" mass="17271">MKVGGYYLDKTVNTHVILSLHLRRFRKTLFLSTLTSYYDIKSGTIQMLFENSYIGKNPTKLACSFLVLKLNFAGLRTNSTFDVFNVNFHTIFNVSISDFMDHYQQELGHHFQVIDKSTDALRNFERLLNAVKWNDYKLYVFIDEYDA</sequence>
<dbReference type="PANTHER" id="PTHR34825">
    <property type="entry name" value="CONSERVED PROTEIN, WITH A WEAK D-GALACTARATE DEHYDRATASE/ALTRONATE HYDROLASE DOMAIN"/>
    <property type="match status" value="1"/>
</dbReference>
<dbReference type="PANTHER" id="PTHR34825:SF2">
    <property type="entry name" value="AAA-ATPASE-LIKE DOMAIN-CONTAINING PROTEIN"/>
    <property type="match status" value="1"/>
</dbReference>